<keyword evidence="3" id="KW-1185">Reference proteome</keyword>
<dbReference type="PANTHER" id="PTHR34109">
    <property type="entry name" value="BNAUNNG04460D PROTEIN-RELATED"/>
    <property type="match status" value="1"/>
</dbReference>
<dbReference type="SMR" id="A0A498JQA2"/>
<dbReference type="OrthoDB" id="2013034at2759"/>
<dbReference type="PANTHER" id="PTHR34109:SF1">
    <property type="entry name" value="VOC DOMAIN-CONTAINING PROTEIN"/>
    <property type="match status" value="1"/>
</dbReference>
<proteinExistence type="predicted"/>
<dbReference type="AlphaFoldDB" id="A0A498JQA2"/>
<name>A0A498JQA2_MALDO</name>
<dbReference type="EMBL" id="RDQH01000331">
    <property type="protein sequence ID" value="RXH97958.1"/>
    <property type="molecule type" value="Genomic_DNA"/>
</dbReference>
<dbReference type="Gramene" id="mRNA:MD05G0131400">
    <property type="protein sequence ID" value="mRNA:MD05G0131400"/>
    <property type="gene ID" value="MD05G0131400"/>
</dbReference>
<dbReference type="Gene3D" id="3.10.180.10">
    <property type="entry name" value="2,3-Dihydroxybiphenyl 1,2-Dioxygenase, domain 1"/>
    <property type="match status" value="1"/>
</dbReference>
<reference evidence="2 3" key="1">
    <citation type="submission" date="2018-10" db="EMBL/GenBank/DDBJ databases">
        <title>A high-quality apple genome assembly.</title>
        <authorList>
            <person name="Hu J."/>
        </authorList>
    </citation>
    <scope>NUCLEOTIDE SEQUENCE [LARGE SCALE GENOMIC DNA]</scope>
    <source>
        <strain evidence="3">cv. HFTH1</strain>
        <tissue evidence="2">Young leaf</tissue>
    </source>
</reference>
<dbReference type="InterPro" id="IPR029068">
    <property type="entry name" value="Glyas_Bleomycin-R_OHBP_Dase"/>
</dbReference>
<feature type="domain" description="VOC" evidence="1">
    <location>
        <begin position="24"/>
        <end position="164"/>
    </location>
</feature>
<protein>
    <recommendedName>
        <fullName evidence="1">VOC domain-containing protein</fullName>
    </recommendedName>
</protein>
<dbReference type="InterPro" id="IPR054576">
    <property type="entry name" value="At5g48480-like_N"/>
</dbReference>
<dbReference type="Pfam" id="PF22656">
    <property type="entry name" value="At5g48480-like_N"/>
    <property type="match status" value="1"/>
</dbReference>
<dbReference type="PROSITE" id="PS51819">
    <property type="entry name" value="VOC"/>
    <property type="match status" value="1"/>
</dbReference>
<evidence type="ECO:0000313" key="3">
    <source>
        <dbReference type="Proteomes" id="UP000290289"/>
    </source>
</evidence>
<comment type="caution">
    <text evidence="2">The sequence shown here is derived from an EMBL/GenBank/DDBJ whole genome shotgun (WGS) entry which is preliminary data.</text>
</comment>
<evidence type="ECO:0000313" key="2">
    <source>
        <dbReference type="EMBL" id="RXH97958.1"/>
    </source>
</evidence>
<dbReference type="Proteomes" id="UP000290289">
    <property type="component" value="Chromosome 5"/>
</dbReference>
<evidence type="ECO:0000259" key="1">
    <source>
        <dbReference type="PROSITE" id="PS51819"/>
    </source>
</evidence>
<gene>
    <name evidence="2" type="ORF">DVH24_010283</name>
</gene>
<dbReference type="InterPro" id="IPR037523">
    <property type="entry name" value="VOC_core"/>
</dbReference>
<sequence>MAEQKVQNGEAAEKVAPVSLITVTECHPRLSIKAPNGEDAIKFYVAVLGAVELERETDLKRKADQERPYIYNAKLKLGSLTFLVTESASVVDSGDGEVLADGGFKQGVNLLLTVADVDAAVSKVVQAGAAAVGEIKTGGAFFGDEQRWAQIKDPFGICWFFVTPVEKKAAVPEAPVTV</sequence>
<organism evidence="2 3">
    <name type="scientific">Malus domestica</name>
    <name type="common">Apple</name>
    <name type="synonym">Pyrus malus</name>
    <dbReference type="NCBI Taxonomy" id="3750"/>
    <lineage>
        <taxon>Eukaryota</taxon>
        <taxon>Viridiplantae</taxon>
        <taxon>Streptophyta</taxon>
        <taxon>Embryophyta</taxon>
        <taxon>Tracheophyta</taxon>
        <taxon>Spermatophyta</taxon>
        <taxon>Magnoliopsida</taxon>
        <taxon>eudicotyledons</taxon>
        <taxon>Gunneridae</taxon>
        <taxon>Pentapetalae</taxon>
        <taxon>rosids</taxon>
        <taxon>fabids</taxon>
        <taxon>Rosales</taxon>
        <taxon>Rosaceae</taxon>
        <taxon>Amygdaloideae</taxon>
        <taxon>Maleae</taxon>
        <taxon>Malus</taxon>
    </lineage>
</organism>
<dbReference type="SUPFAM" id="SSF54593">
    <property type="entry name" value="Glyoxalase/Bleomycin resistance protein/Dihydroxybiphenyl dioxygenase"/>
    <property type="match status" value="1"/>
</dbReference>
<dbReference type="KEGG" id="mdm:103433323"/>
<accession>A0A498JQA2</accession>